<evidence type="ECO:0000313" key="1">
    <source>
        <dbReference type="EMBL" id="QJA98772.1"/>
    </source>
</evidence>
<reference evidence="1" key="1">
    <citation type="submission" date="2020-03" db="EMBL/GenBank/DDBJ databases">
        <title>The deep terrestrial virosphere.</title>
        <authorList>
            <person name="Holmfeldt K."/>
            <person name="Nilsson E."/>
            <person name="Simone D."/>
            <person name="Lopez-Fernandez M."/>
            <person name="Wu X."/>
            <person name="de Brujin I."/>
            <person name="Lundin D."/>
            <person name="Andersson A."/>
            <person name="Bertilsson S."/>
            <person name="Dopson M."/>
        </authorList>
    </citation>
    <scope>NUCLEOTIDE SEQUENCE</scope>
    <source>
        <strain evidence="1">MM171A01575</strain>
    </source>
</reference>
<protein>
    <submittedName>
        <fullName evidence="1">Uncharacterized protein</fullName>
    </submittedName>
</protein>
<gene>
    <name evidence="1" type="ORF">MM171A01575_0006</name>
</gene>
<accession>A0A6M3LYW8</accession>
<dbReference type="EMBL" id="MT143607">
    <property type="protein sequence ID" value="QJA98772.1"/>
    <property type="molecule type" value="Genomic_DNA"/>
</dbReference>
<organism evidence="1">
    <name type="scientific">viral metagenome</name>
    <dbReference type="NCBI Taxonomy" id="1070528"/>
    <lineage>
        <taxon>unclassified sequences</taxon>
        <taxon>metagenomes</taxon>
        <taxon>organismal metagenomes</taxon>
    </lineage>
</organism>
<dbReference type="AlphaFoldDB" id="A0A6M3LYW8"/>
<proteinExistence type="predicted"/>
<name>A0A6M3LYW8_9ZZZZ</name>
<sequence length="194" mass="23230">MDHHLIRYLEDKAKKYISSHDIKEKETIRNDMFTKMSPTIGNWIMSILKYRKIYLSPQEKLSLGWEGFVFSLHHFHPERNIPLPNHFYGYTRFFLLSWLSGKKKVENQNVIMTPDIENSNPDDLEALYEQMDELKQFRETIPKDYKKIFDDAILSIAGRPKDKIAYKKSSNYGYYKYCEAKKVFKLVIDFLLRK</sequence>